<accession>A0A382KDH1</accession>
<sequence>MNSFEIKRGHGKTLENGGLKSLMEEEFGEINEDGNLFTASFKALTKISVEFVSITEIRIGTETDSEASPEDSLETHQAYNRFMQNVTAFNAKQRIDRAKAKAKREAKAAAERDMNKKKPVETEPIEDVEETAGEEIET</sequence>
<feature type="compositionally biased region" description="Acidic residues" evidence="1">
    <location>
        <begin position="123"/>
        <end position="138"/>
    </location>
</feature>
<dbReference type="AlphaFoldDB" id="A0A382KDH1"/>
<feature type="region of interest" description="Disordered" evidence="1">
    <location>
        <begin position="100"/>
        <end position="138"/>
    </location>
</feature>
<proteinExistence type="predicted"/>
<reference evidence="3" key="1">
    <citation type="submission" date="2018-05" db="EMBL/GenBank/DDBJ databases">
        <authorList>
            <person name="Lanie J.A."/>
            <person name="Ng W.-L."/>
            <person name="Kazmierczak K.M."/>
            <person name="Andrzejewski T.M."/>
            <person name="Davidsen T.M."/>
            <person name="Wayne K.J."/>
            <person name="Tettelin H."/>
            <person name="Glass J.I."/>
            <person name="Rusch D."/>
            <person name="Podicherti R."/>
            <person name="Tsui H.-C.T."/>
            <person name="Winkler M.E."/>
        </authorList>
    </citation>
    <scope>NUCLEOTIDE SEQUENCE</scope>
</reference>
<evidence type="ECO:0000256" key="1">
    <source>
        <dbReference type="SAM" id="MobiDB-lite"/>
    </source>
</evidence>
<feature type="compositionally biased region" description="Basic and acidic residues" evidence="1">
    <location>
        <begin position="100"/>
        <end position="121"/>
    </location>
</feature>
<dbReference type="EMBL" id="UINC01079835">
    <property type="protein sequence ID" value="SVC22229.1"/>
    <property type="molecule type" value="Genomic_DNA"/>
</dbReference>
<evidence type="ECO:0000313" key="3">
    <source>
        <dbReference type="EMBL" id="SVC22229.1"/>
    </source>
</evidence>
<feature type="domain" description="DUF5611" evidence="2">
    <location>
        <begin position="1"/>
        <end position="99"/>
    </location>
</feature>
<dbReference type="InterPro" id="IPR040713">
    <property type="entry name" value="DUF5611"/>
</dbReference>
<protein>
    <recommendedName>
        <fullName evidence="2">DUF5611 domain-containing protein</fullName>
    </recommendedName>
</protein>
<evidence type="ECO:0000259" key="2">
    <source>
        <dbReference type="Pfam" id="PF18446"/>
    </source>
</evidence>
<dbReference type="Pfam" id="PF18446">
    <property type="entry name" value="DUF5611"/>
    <property type="match status" value="1"/>
</dbReference>
<name>A0A382KDH1_9ZZZZ</name>
<organism evidence="3">
    <name type="scientific">marine metagenome</name>
    <dbReference type="NCBI Taxonomy" id="408172"/>
    <lineage>
        <taxon>unclassified sequences</taxon>
        <taxon>metagenomes</taxon>
        <taxon>ecological metagenomes</taxon>
    </lineage>
</organism>
<gene>
    <name evidence="3" type="ORF">METZ01_LOCUS275083</name>
</gene>
<dbReference type="Gene3D" id="3.30.310.190">
    <property type="match status" value="1"/>
</dbReference>